<dbReference type="EC" id="3.2.1.143" evidence="2"/>
<dbReference type="Proteomes" id="UP000002748">
    <property type="component" value="Unassembled WGS sequence"/>
</dbReference>
<dbReference type="Gene3D" id="1.10.4080.10">
    <property type="entry name" value="ADP-ribosylation/Crystallin J1"/>
    <property type="match status" value="1"/>
</dbReference>
<dbReference type="EMBL" id="ALBS01000057">
    <property type="protein sequence ID" value="EJT51364.1"/>
    <property type="molecule type" value="Genomic_DNA"/>
</dbReference>
<evidence type="ECO:0000256" key="10">
    <source>
        <dbReference type="ARBA" id="ARBA00043193"/>
    </source>
</evidence>
<feature type="binding site" evidence="12">
    <location>
        <position position="75"/>
    </location>
    <ligand>
        <name>Mg(2+)</name>
        <dbReference type="ChEBI" id="CHEBI:18420"/>
        <label>1</label>
    </ligand>
</feature>
<evidence type="ECO:0000313" key="14">
    <source>
        <dbReference type="Proteomes" id="UP000002748"/>
    </source>
</evidence>
<sequence>MEMPIAASLSAPKASGASHLPAREVLLDRALGAILGGVLGDALGQDDGGRWGANTSMAISLLQSMVEGSDLSTEDERRKLVSRWIGWYRRGGQGVDASTLAVFNGLARLASGRIPSSSLRDLSGKPWFGAMPGMSEFIGPSGSSGPVARVAPLVLAYLEPGAEPALVEAVTELTGLAHARSVGKAASLWALAVRHAIITGEADTAAVRAQLEYLPEDGQHAWEEYIDETEQHLRDRSIPLRSDIGRAHVAVQHALVSLSRGFDVQSTLQAAANWQPPSHAHNPAATARTHPAAIALRSDKASVAAIAGQLAGAKYGASSIPTEQIAELHGFPNDMRADDLKRLVDDVLERYDRWYQ</sequence>
<gene>
    <name evidence="13" type="ORF">A1Q1_07336</name>
</gene>
<name>J6F2Z3_TRIAS</name>
<reference evidence="13 14" key="1">
    <citation type="journal article" date="2012" name="Eukaryot. Cell">
        <title>Draft genome sequence of CBS 2479, the standard type strain of Trichosporon asahii.</title>
        <authorList>
            <person name="Yang R.Y."/>
            <person name="Li H.T."/>
            <person name="Zhu H."/>
            <person name="Zhou G.P."/>
            <person name="Wang M."/>
            <person name="Wang L."/>
        </authorList>
    </citation>
    <scope>NUCLEOTIDE SEQUENCE [LARGE SCALE GENOMIC DNA]</scope>
    <source>
        <strain evidence="14">ATCC 90039 / CBS 2479 / JCM 2466 / KCTC 7840 / NCYC 2677 / UAMH 7654</strain>
    </source>
</reference>
<keyword evidence="12" id="KW-0460">Magnesium</keyword>
<dbReference type="Pfam" id="PF03747">
    <property type="entry name" value="ADP_ribosyl_GH"/>
    <property type="match status" value="1"/>
</dbReference>
<evidence type="ECO:0000256" key="6">
    <source>
        <dbReference type="ARBA" id="ARBA00042471"/>
    </source>
</evidence>
<feature type="binding site" evidence="12">
    <location>
        <position position="299"/>
    </location>
    <ligand>
        <name>Mg(2+)</name>
        <dbReference type="ChEBI" id="CHEBI:18420"/>
        <label>1</label>
    </ligand>
</feature>
<accession>J6F2Z3</accession>
<comment type="caution">
    <text evidence="13">The sequence shown here is derived from an EMBL/GenBank/DDBJ whole genome shotgun (WGS) entry which is preliminary data.</text>
</comment>
<evidence type="ECO:0000256" key="4">
    <source>
        <dbReference type="ARBA" id="ARBA00041057"/>
    </source>
</evidence>
<evidence type="ECO:0000256" key="8">
    <source>
        <dbReference type="ARBA" id="ARBA00042850"/>
    </source>
</evidence>
<dbReference type="HOGENOM" id="CLU_024566_4_0_1"/>
<evidence type="ECO:0000256" key="12">
    <source>
        <dbReference type="PIRSR" id="PIRSR605502-1"/>
    </source>
</evidence>
<dbReference type="RefSeq" id="XP_014183047.1">
    <property type="nucleotide sequence ID" value="XM_014327572.1"/>
</dbReference>
<proteinExistence type="inferred from homology"/>
<dbReference type="GeneID" id="25990848"/>
<dbReference type="InterPro" id="IPR005502">
    <property type="entry name" value="Ribosyl_crysJ1"/>
</dbReference>
<evidence type="ECO:0000256" key="11">
    <source>
        <dbReference type="ARBA" id="ARBA00049015"/>
    </source>
</evidence>
<dbReference type="GO" id="GO:0004649">
    <property type="term" value="F:poly(ADP-ribose) glycohydrolase activity"/>
    <property type="evidence" value="ECO:0007669"/>
    <property type="project" value="UniProtKB-EC"/>
</dbReference>
<evidence type="ECO:0000256" key="2">
    <source>
        <dbReference type="ARBA" id="ARBA00012255"/>
    </source>
</evidence>
<comment type="cofactor">
    <cofactor evidence="12">
        <name>Mg(2+)</name>
        <dbReference type="ChEBI" id="CHEBI:18420"/>
    </cofactor>
    <text evidence="12">Binds 2 magnesium ions per subunit.</text>
</comment>
<keyword evidence="3" id="KW-0378">Hydrolase</keyword>
<dbReference type="KEGG" id="tasa:A1Q1_07336"/>
<dbReference type="PANTHER" id="PTHR16222:SF24">
    <property type="entry name" value="ADP-RIBOSYLHYDROLASE ARH3"/>
    <property type="match status" value="1"/>
</dbReference>
<feature type="binding site" evidence="12">
    <location>
        <position position="73"/>
    </location>
    <ligand>
        <name>Mg(2+)</name>
        <dbReference type="ChEBI" id="CHEBI:18420"/>
        <label>1</label>
    </ligand>
</feature>
<dbReference type="GO" id="GO:0046872">
    <property type="term" value="F:metal ion binding"/>
    <property type="evidence" value="ECO:0007669"/>
    <property type="project" value="UniProtKB-KW"/>
</dbReference>
<dbReference type="PANTHER" id="PTHR16222">
    <property type="entry name" value="ADP-RIBOSYLGLYCOHYDROLASE"/>
    <property type="match status" value="1"/>
</dbReference>
<feature type="binding site" evidence="12">
    <location>
        <position position="302"/>
    </location>
    <ligand>
        <name>Mg(2+)</name>
        <dbReference type="ChEBI" id="CHEBI:18420"/>
        <label>2</label>
    </ligand>
</feature>
<comment type="similarity">
    <text evidence="1">Belongs to the ADP-ribosylglycohydrolase family.</text>
</comment>
<keyword evidence="12" id="KW-0479">Metal-binding</keyword>
<organism evidence="13 14">
    <name type="scientific">Trichosporon asahii var. asahii (strain ATCC 90039 / CBS 2479 / JCM 2466 / KCTC 7840 / NBRC 103889/ NCYC 2677 / UAMH 7654)</name>
    <name type="common">Yeast</name>
    <dbReference type="NCBI Taxonomy" id="1186058"/>
    <lineage>
        <taxon>Eukaryota</taxon>
        <taxon>Fungi</taxon>
        <taxon>Dikarya</taxon>
        <taxon>Basidiomycota</taxon>
        <taxon>Agaricomycotina</taxon>
        <taxon>Tremellomycetes</taxon>
        <taxon>Trichosporonales</taxon>
        <taxon>Trichosporonaceae</taxon>
        <taxon>Trichosporon</taxon>
    </lineage>
</organism>
<protein>
    <recommendedName>
        <fullName evidence="4">ADP-ribosylhydrolase ARH3</fullName>
        <ecNumber evidence="2">3.2.1.143</ecNumber>
    </recommendedName>
    <alternativeName>
        <fullName evidence="5">ADP-ribose glycohydrolase ARH3</fullName>
    </alternativeName>
    <alternativeName>
        <fullName evidence="6">ADP-ribosylhydrolase 3</fullName>
    </alternativeName>
    <alternativeName>
        <fullName evidence="9">O-acetyl-ADP-ribose deacetylase ARH3</fullName>
    </alternativeName>
    <alternativeName>
        <fullName evidence="10">Poly(ADP-ribose) glycohydrolase ARH3</fullName>
    </alternativeName>
    <alternativeName>
        <fullName evidence="8">[Protein ADP-ribosylarginine] hydrolase-like protein 2</fullName>
    </alternativeName>
    <alternativeName>
        <fullName evidence="7">[Protein ADP-ribosylserine] hydrolase</fullName>
    </alternativeName>
</protein>
<dbReference type="SUPFAM" id="SSF101478">
    <property type="entry name" value="ADP-ribosylglycohydrolase"/>
    <property type="match status" value="1"/>
</dbReference>
<comment type="catalytic activity">
    <reaction evidence="11">
        <text>alpha-NAD(+) + H2O = ADP-D-ribose + nicotinamide + H(+)</text>
        <dbReference type="Rhea" id="RHEA:68792"/>
        <dbReference type="ChEBI" id="CHEBI:15377"/>
        <dbReference type="ChEBI" id="CHEBI:15378"/>
        <dbReference type="ChEBI" id="CHEBI:17154"/>
        <dbReference type="ChEBI" id="CHEBI:57967"/>
        <dbReference type="ChEBI" id="CHEBI:77017"/>
    </reaction>
</comment>
<dbReference type="AlphaFoldDB" id="J6F2Z3"/>
<dbReference type="InterPro" id="IPR036705">
    <property type="entry name" value="Ribosyl_crysJ1_sf"/>
</dbReference>
<evidence type="ECO:0000256" key="5">
    <source>
        <dbReference type="ARBA" id="ARBA00042398"/>
    </source>
</evidence>
<dbReference type="VEuPathDB" id="FungiDB:A1Q1_07336"/>
<evidence type="ECO:0000256" key="1">
    <source>
        <dbReference type="ARBA" id="ARBA00010702"/>
    </source>
</evidence>
<dbReference type="InterPro" id="IPR050792">
    <property type="entry name" value="ADP-ribosylglycohydrolase"/>
</dbReference>
<evidence type="ECO:0000256" key="3">
    <source>
        <dbReference type="ARBA" id="ARBA00022801"/>
    </source>
</evidence>
<dbReference type="OrthoDB" id="2021138at2759"/>
<evidence type="ECO:0000256" key="9">
    <source>
        <dbReference type="ARBA" id="ARBA00043187"/>
    </source>
</evidence>
<evidence type="ECO:0000256" key="7">
    <source>
        <dbReference type="ARBA" id="ARBA00042722"/>
    </source>
</evidence>
<evidence type="ECO:0000313" key="13">
    <source>
        <dbReference type="EMBL" id="EJT51364.1"/>
    </source>
</evidence>